<gene>
    <name evidence="2" type="ORF">M9458_034012</name>
</gene>
<feature type="compositionally biased region" description="Pro residues" evidence="1">
    <location>
        <begin position="98"/>
        <end position="199"/>
    </location>
</feature>
<protein>
    <recommendedName>
        <fullName evidence="4">Formin-like protein</fullName>
    </recommendedName>
</protein>
<dbReference type="AlphaFoldDB" id="A0ABD0P835"/>
<organism evidence="2 3">
    <name type="scientific">Cirrhinus mrigala</name>
    <name type="common">Mrigala</name>
    <dbReference type="NCBI Taxonomy" id="683832"/>
    <lineage>
        <taxon>Eukaryota</taxon>
        <taxon>Metazoa</taxon>
        <taxon>Chordata</taxon>
        <taxon>Craniata</taxon>
        <taxon>Vertebrata</taxon>
        <taxon>Euteleostomi</taxon>
        <taxon>Actinopterygii</taxon>
        <taxon>Neopterygii</taxon>
        <taxon>Teleostei</taxon>
        <taxon>Ostariophysi</taxon>
        <taxon>Cypriniformes</taxon>
        <taxon>Cyprinidae</taxon>
        <taxon>Labeoninae</taxon>
        <taxon>Labeonini</taxon>
        <taxon>Cirrhinus</taxon>
    </lineage>
</organism>
<accession>A0ABD0P835</accession>
<reference evidence="2 3" key="1">
    <citation type="submission" date="2024-05" db="EMBL/GenBank/DDBJ databases">
        <title>Genome sequencing and assembly of Indian major carp, Cirrhinus mrigala (Hamilton, 1822).</title>
        <authorList>
            <person name="Mohindra V."/>
            <person name="Chowdhury L.M."/>
            <person name="Lal K."/>
            <person name="Jena J.K."/>
        </authorList>
    </citation>
    <scope>NUCLEOTIDE SEQUENCE [LARGE SCALE GENOMIC DNA]</scope>
    <source>
        <strain evidence="2">CM1030</strain>
        <tissue evidence="2">Blood</tissue>
    </source>
</reference>
<dbReference type="EMBL" id="JAMKFB020000017">
    <property type="protein sequence ID" value="KAL0169416.1"/>
    <property type="molecule type" value="Genomic_DNA"/>
</dbReference>
<evidence type="ECO:0000313" key="3">
    <source>
        <dbReference type="Proteomes" id="UP001529510"/>
    </source>
</evidence>
<dbReference type="Proteomes" id="UP001529510">
    <property type="component" value="Unassembled WGS sequence"/>
</dbReference>
<sequence>VRGEHAEVVSRLESVINGMQRQRTYNTLRECGEMHDIGVSTEDDQLPKSFRNVCVQTDRETFIKTPEGDGTKPATSANSSLPKKLDLDSISMNLGVGPGPPPPPPPQPGGSALPPPPPPPLPGSSAPPPPPPLPGLAPGPPPPPPLPGAPPPPGLPGAPPPPPPLPGAPPPPPPPPGLPGAPPPPPPMPGFGAPPPPPGLGGFGFGQTMEKVARKPAVEPACPMKPLYWNRIQIQDN</sequence>
<comment type="caution">
    <text evidence="2">The sequence shown here is derived from an EMBL/GenBank/DDBJ whole genome shotgun (WGS) entry which is preliminary data.</text>
</comment>
<evidence type="ECO:0000313" key="2">
    <source>
        <dbReference type="EMBL" id="KAL0169416.1"/>
    </source>
</evidence>
<proteinExistence type="predicted"/>
<evidence type="ECO:0008006" key="4">
    <source>
        <dbReference type="Google" id="ProtNLM"/>
    </source>
</evidence>
<feature type="non-terminal residue" evidence="2">
    <location>
        <position position="237"/>
    </location>
</feature>
<keyword evidence="3" id="KW-1185">Reference proteome</keyword>
<evidence type="ECO:0000256" key="1">
    <source>
        <dbReference type="SAM" id="MobiDB-lite"/>
    </source>
</evidence>
<feature type="non-terminal residue" evidence="2">
    <location>
        <position position="1"/>
    </location>
</feature>
<feature type="region of interest" description="Disordered" evidence="1">
    <location>
        <begin position="63"/>
        <end position="221"/>
    </location>
</feature>
<name>A0ABD0P835_CIRMR</name>